<dbReference type="EMBL" id="JAPDFL010000001">
    <property type="protein sequence ID" value="MCW1933888.1"/>
    <property type="molecule type" value="Genomic_DNA"/>
</dbReference>
<gene>
    <name evidence="4" type="ORF">OKW52_16895</name>
</gene>
<accession>A0ABT3H2A0</accession>
<evidence type="ECO:0000313" key="4">
    <source>
        <dbReference type="EMBL" id="MCW1933888.1"/>
    </source>
</evidence>
<keyword evidence="2" id="KW-0472">Membrane</keyword>
<dbReference type="RefSeq" id="WP_264506757.1">
    <property type="nucleotide sequence ID" value="NZ_JAPDFL010000001.1"/>
</dbReference>
<name>A0ABT3H2A0_9RHOB</name>
<evidence type="ECO:0000256" key="1">
    <source>
        <dbReference type="SAM" id="MobiDB-lite"/>
    </source>
</evidence>
<evidence type="ECO:0000259" key="3">
    <source>
        <dbReference type="Pfam" id="PF10099"/>
    </source>
</evidence>
<reference evidence="4 5" key="1">
    <citation type="submission" date="2022-10" db="EMBL/GenBank/DDBJ databases">
        <title>Pararhodobacter sp. nov., isolated from marine algae.</title>
        <authorList>
            <person name="Choi B.J."/>
            <person name="Kim J.M."/>
            <person name="Lee J.K."/>
            <person name="Choi D.G."/>
            <person name="Jeon C.O."/>
        </authorList>
    </citation>
    <scope>NUCLEOTIDE SEQUENCE [LARGE SCALE GENOMIC DNA]</scope>
    <source>
        <strain evidence="4 5">ZQ420</strain>
    </source>
</reference>
<evidence type="ECO:0000256" key="2">
    <source>
        <dbReference type="SAM" id="Phobius"/>
    </source>
</evidence>
<keyword evidence="2" id="KW-1133">Transmembrane helix</keyword>
<feature type="transmembrane region" description="Helical" evidence="2">
    <location>
        <begin position="102"/>
        <end position="121"/>
    </location>
</feature>
<comment type="caution">
    <text evidence="4">The sequence shown here is derived from an EMBL/GenBank/DDBJ whole genome shotgun (WGS) entry which is preliminary data.</text>
</comment>
<feature type="region of interest" description="Disordered" evidence="1">
    <location>
        <begin position="218"/>
        <end position="237"/>
    </location>
</feature>
<protein>
    <submittedName>
        <fullName evidence="4">Anti-sigma factor</fullName>
    </submittedName>
</protein>
<sequence>MSERPLDERIDELVVGLADEAETAALEALCARDPAVAAQVERARLRYGALDDTADTLEIPATLWTRIDTALDAPVEAAVRVRDNVVDLSAVRLQATRWRATALSGVAAALLLAVMLGWVLMATPQPSVIAVLLDAAGAPVALVEGSVDNTTRVTLLERAQVPDDRVMQVWTKPDDDGPPVSLGLLAEGNSRTLSLPGFPPPHANQLYEITYEPLGGSPTNLPTGPIHGVGQAQAPVY</sequence>
<feature type="domain" description="Anti-sigma K factor RskA C-terminal" evidence="3">
    <location>
        <begin position="106"/>
        <end position="226"/>
    </location>
</feature>
<proteinExistence type="predicted"/>
<dbReference type="InterPro" id="IPR018764">
    <property type="entry name" value="RskA_C"/>
</dbReference>
<keyword evidence="2" id="KW-0812">Transmembrane</keyword>
<dbReference type="Proteomes" id="UP001208938">
    <property type="component" value="Unassembled WGS sequence"/>
</dbReference>
<organism evidence="4 5">
    <name type="scientific">Pararhodobacter zhoushanensis</name>
    <dbReference type="NCBI Taxonomy" id="2479545"/>
    <lineage>
        <taxon>Bacteria</taxon>
        <taxon>Pseudomonadati</taxon>
        <taxon>Pseudomonadota</taxon>
        <taxon>Alphaproteobacteria</taxon>
        <taxon>Rhodobacterales</taxon>
        <taxon>Paracoccaceae</taxon>
        <taxon>Pararhodobacter</taxon>
    </lineage>
</organism>
<dbReference type="Pfam" id="PF10099">
    <property type="entry name" value="RskA_C"/>
    <property type="match status" value="1"/>
</dbReference>
<keyword evidence="5" id="KW-1185">Reference proteome</keyword>
<evidence type="ECO:0000313" key="5">
    <source>
        <dbReference type="Proteomes" id="UP001208938"/>
    </source>
</evidence>